<evidence type="ECO:0000256" key="6">
    <source>
        <dbReference type="ARBA" id="ARBA00022737"/>
    </source>
</evidence>
<keyword evidence="7" id="KW-0833">Ubl conjugation pathway</keyword>
<protein>
    <recommendedName>
        <fullName evidence="4">RING-type E3 ubiquitin transferase</fullName>
        <ecNumber evidence="4">2.3.2.27</ecNumber>
    </recommendedName>
</protein>
<sequence>MDITEVEENLFAASDAKLHGEMCKTLSAIYCKVISIFPSLEAARPRSKSGIQGLCSLHVVLEKAKNILQHCSECSKLYLAITGDSVLLKFEKARCALVESLRRVDDIVPQSIGCQIQEIVSELEETVFSLDPLEKQVGDEIIALLQQGKKFNNSNDSNELECFHQAATKLGITSSRAALTERRALKKLIERARAEEDKRKESIVAYLLHLMRKYSKLFRSEICDDNDSQGSTPCSPTVLGSLEDGGHGGNGLAFERHLSKLNSFNFKPNNRRSGQMPPEELRCPISLQLMHDPVIISSGQTYERICIEKWFSDGHNTCPKTQQNLSHLSLTPNYCVKGLIASWCDHNGVSIPDGPPESLDLNYWRLALSESESAKSRSGDSVGSCKLRGVKVVPLEESGIIEEAEGNETESLSPKPEESELGVLDSYQNFLFVLDGGEDLRKKCKVVEQIRLLLKDDEEARIFMGANGFVEALLQFLDSAVHEGNAMAQESGAMALFNLAVNNSRNKEMMLAAGVISLLEKMISNPKSHGSATALYLNLSLLEEAKPIIGSSQAVPFLTRVLRANPEPQCKLDALHALYNLSTLNSNIPNLLSAGVIKGLQPLLAATDDRIWMEKIIAVLINLASSQSGKDEMISTPGLISGLATMLDIGELMEQEQAASCLLILCHGNEKCSQMVLQEGVIPSLVSISVNGTSRGKEKAQKLLMLFREQRQRDQPPAETKQLAESSNKSMPTAEPKPPCKSMSRRKMGKAFSFLWKSKSYSVYQC</sequence>
<dbReference type="Pfam" id="PF04564">
    <property type="entry name" value="U-box"/>
    <property type="match status" value="1"/>
</dbReference>
<evidence type="ECO:0000256" key="8">
    <source>
        <dbReference type="PROSITE-ProRule" id="PRU00259"/>
    </source>
</evidence>
<dbReference type="SUPFAM" id="SSF57850">
    <property type="entry name" value="RING/U-box"/>
    <property type="match status" value="1"/>
</dbReference>
<dbReference type="GO" id="GO:0016567">
    <property type="term" value="P:protein ubiquitination"/>
    <property type="evidence" value="ECO:0007669"/>
    <property type="project" value="UniProtKB-UniPathway"/>
</dbReference>
<feature type="domain" description="U-box" evidence="10">
    <location>
        <begin position="276"/>
        <end position="350"/>
    </location>
</feature>
<evidence type="ECO:0000256" key="2">
    <source>
        <dbReference type="ARBA" id="ARBA00003861"/>
    </source>
</evidence>
<dbReference type="InterPro" id="IPR045210">
    <property type="entry name" value="RING-Ubox_PUB"/>
</dbReference>
<dbReference type="FunFam" id="1.25.10.10:FF:000310">
    <property type="entry name" value="RING-type E3 ubiquitin transferase"/>
    <property type="match status" value="1"/>
</dbReference>
<accession>A0A5N6R1N5</accession>
<evidence type="ECO:0000256" key="1">
    <source>
        <dbReference type="ARBA" id="ARBA00000900"/>
    </source>
</evidence>
<organism evidence="11 12">
    <name type="scientific">Carpinus fangiana</name>
    <dbReference type="NCBI Taxonomy" id="176857"/>
    <lineage>
        <taxon>Eukaryota</taxon>
        <taxon>Viridiplantae</taxon>
        <taxon>Streptophyta</taxon>
        <taxon>Embryophyta</taxon>
        <taxon>Tracheophyta</taxon>
        <taxon>Spermatophyta</taxon>
        <taxon>Magnoliopsida</taxon>
        <taxon>eudicotyledons</taxon>
        <taxon>Gunneridae</taxon>
        <taxon>Pentapetalae</taxon>
        <taxon>rosids</taxon>
        <taxon>fabids</taxon>
        <taxon>Fagales</taxon>
        <taxon>Betulaceae</taxon>
        <taxon>Carpinus</taxon>
    </lineage>
</organism>
<dbReference type="InterPro" id="IPR016024">
    <property type="entry name" value="ARM-type_fold"/>
</dbReference>
<dbReference type="UniPathway" id="UPA00143"/>
<evidence type="ECO:0000256" key="3">
    <source>
        <dbReference type="ARBA" id="ARBA00004906"/>
    </source>
</evidence>
<evidence type="ECO:0000256" key="5">
    <source>
        <dbReference type="ARBA" id="ARBA00022679"/>
    </source>
</evidence>
<evidence type="ECO:0000313" key="11">
    <source>
        <dbReference type="EMBL" id="KAE8023666.1"/>
    </source>
</evidence>
<dbReference type="SMART" id="SM00185">
    <property type="entry name" value="ARM"/>
    <property type="match status" value="3"/>
</dbReference>
<keyword evidence="6" id="KW-0677">Repeat</keyword>
<dbReference type="Proteomes" id="UP000327013">
    <property type="component" value="Chromosome 3"/>
</dbReference>
<dbReference type="PROSITE" id="PS51698">
    <property type="entry name" value="U_BOX"/>
    <property type="match status" value="1"/>
</dbReference>
<dbReference type="AlphaFoldDB" id="A0A5N6R1N5"/>
<dbReference type="PANTHER" id="PTHR23315:SF284">
    <property type="entry name" value="U-BOX DOMAIN-CONTAINING PROTEIN 7"/>
    <property type="match status" value="1"/>
</dbReference>
<comment type="pathway">
    <text evidence="3">Protein modification; protein ubiquitination.</text>
</comment>
<dbReference type="EC" id="2.3.2.27" evidence="4"/>
<evidence type="ECO:0000256" key="7">
    <source>
        <dbReference type="ARBA" id="ARBA00022786"/>
    </source>
</evidence>
<dbReference type="InterPro" id="IPR003613">
    <property type="entry name" value="Ubox_domain"/>
</dbReference>
<reference evidence="11 12" key="1">
    <citation type="submission" date="2019-06" db="EMBL/GenBank/DDBJ databases">
        <title>A chromosomal-level reference genome of Carpinus fangiana (Coryloideae, Betulaceae).</title>
        <authorList>
            <person name="Yang X."/>
            <person name="Wang Z."/>
            <person name="Zhang L."/>
            <person name="Hao G."/>
            <person name="Liu J."/>
            <person name="Yang Y."/>
        </authorList>
    </citation>
    <scope>NUCLEOTIDE SEQUENCE [LARGE SCALE GENOMIC DNA]</scope>
    <source>
        <strain evidence="11">Cfa_2016G</strain>
        <tissue evidence="11">Leaf</tissue>
    </source>
</reference>
<dbReference type="PROSITE" id="PS50176">
    <property type="entry name" value="ARM_REPEAT"/>
    <property type="match status" value="1"/>
</dbReference>
<dbReference type="PANTHER" id="PTHR23315">
    <property type="entry name" value="U BOX DOMAIN-CONTAINING"/>
    <property type="match status" value="1"/>
</dbReference>
<dbReference type="CDD" id="cd16664">
    <property type="entry name" value="RING-Ubox_PUB"/>
    <property type="match status" value="1"/>
</dbReference>
<dbReference type="GO" id="GO:0061630">
    <property type="term" value="F:ubiquitin protein ligase activity"/>
    <property type="evidence" value="ECO:0007669"/>
    <property type="project" value="UniProtKB-EC"/>
</dbReference>
<proteinExistence type="predicted"/>
<gene>
    <name evidence="11" type="ORF">FH972_009338</name>
</gene>
<dbReference type="SUPFAM" id="SSF48371">
    <property type="entry name" value="ARM repeat"/>
    <property type="match status" value="1"/>
</dbReference>
<dbReference type="InterPro" id="IPR058678">
    <property type="entry name" value="ARM_PUB"/>
</dbReference>
<name>A0A5N6R1N5_9ROSI</name>
<comment type="catalytic activity">
    <reaction evidence="1">
        <text>S-ubiquitinyl-[E2 ubiquitin-conjugating enzyme]-L-cysteine + [acceptor protein]-L-lysine = [E2 ubiquitin-conjugating enzyme]-L-cysteine + N(6)-ubiquitinyl-[acceptor protein]-L-lysine.</text>
        <dbReference type="EC" id="2.3.2.27"/>
    </reaction>
</comment>
<evidence type="ECO:0000313" key="12">
    <source>
        <dbReference type="Proteomes" id="UP000327013"/>
    </source>
</evidence>
<feature type="repeat" description="ARM" evidence="8">
    <location>
        <begin position="468"/>
        <end position="514"/>
    </location>
</feature>
<dbReference type="EMBL" id="CM017323">
    <property type="protein sequence ID" value="KAE8023666.1"/>
    <property type="molecule type" value="Genomic_DNA"/>
</dbReference>
<evidence type="ECO:0000256" key="9">
    <source>
        <dbReference type="SAM" id="MobiDB-lite"/>
    </source>
</evidence>
<dbReference type="OrthoDB" id="6105938at2759"/>
<evidence type="ECO:0000256" key="4">
    <source>
        <dbReference type="ARBA" id="ARBA00012483"/>
    </source>
</evidence>
<feature type="region of interest" description="Disordered" evidence="9">
    <location>
        <begin position="709"/>
        <end position="746"/>
    </location>
</feature>
<evidence type="ECO:0000259" key="10">
    <source>
        <dbReference type="PROSITE" id="PS51698"/>
    </source>
</evidence>
<dbReference type="Pfam" id="PF25598">
    <property type="entry name" value="ARM_PUB"/>
    <property type="match status" value="1"/>
</dbReference>
<dbReference type="Gene3D" id="1.25.10.10">
    <property type="entry name" value="Leucine-rich Repeat Variant"/>
    <property type="match status" value="2"/>
</dbReference>
<dbReference type="FunFam" id="3.30.40.10:FF:000114">
    <property type="entry name" value="RING-type E3 ubiquitin transferase"/>
    <property type="match status" value="1"/>
</dbReference>
<keyword evidence="12" id="KW-1185">Reference proteome</keyword>
<dbReference type="Gene3D" id="3.30.40.10">
    <property type="entry name" value="Zinc/RING finger domain, C3HC4 (zinc finger)"/>
    <property type="match status" value="1"/>
</dbReference>
<dbReference type="InterPro" id="IPR011989">
    <property type="entry name" value="ARM-like"/>
</dbReference>
<dbReference type="SMART" id="SM00504">
    <property type="entry name" value="Ubox"/>
    <property type="match status" value="1"/>
</dbReference>
<comment type="function">
    <text evidence="2">Functions as an E3 ubiquitin ligase.</text>
</comment>
<keyword evidence="5" id="KW-0808">Transferase</keyword>
<dbReference type="InterPro" id="IPR000225">
    <property type="entry name" value="Armadillo"/>
</dbReference>
<dbReference type="InterPro" id="IPR013083">
    <property type="entry name" value="Znf_RING/FYVE/PHD"/>
</dbReference>